<dbReference type="Pfam" id="PF00096">
    <property type="entry name" value="zf-C2H2"/>
    <property type="match status" value="1"/>
</dbReference>
<dbReference type="PANTHER" id="PTHR24394">
    <property type="entry name" value="ZINC FINGER PROTEIN"/>
    <property type="match status" value="1"/>
</dbReference>
<name>A0A8X6MUE4_NEPPI</name>
<keyword evidence="2" id="KW-0479">Metal-binding</keyword>
<dbReference type="PROSITE" id="PS50157">
    <property type="entry name" value="ZINC_FINGER_C2H2_2"/>
    <property type="match status" value="2"/>
</dbReference>
<evidence type="ECO:0000256" key="2">
    <source>
        <dbReference type="ARBA" id="ARBA00022723"/>
    </source>
</evidence>
<evidence type="ECO:0000256" key="6">
    <source>
        <dbReference type="ARBA" id="ARBA00023242"/>
    </source>
</evidence>
<dbReference type="GO" id="GO:0000981">
    <property type="term" value="F:DNA-binding transcription factor activity, RNA polymerase II-specific"/>
    <property type="evidence" value="ECO:0007669"/>
    <property type="project" value="TreeGrafter"/>
</dbReference>
<dbReference type="InterPro" id="IPR013087">
    <property type="entry name" value="Znf_C2H2_type"/>
</dbReference>
<dbReference type="PROSITE" id="PS00028">
    <property type="entry name" value="ZINC_FINGER_C2H2_1"/>
    <property type="match status" value="2"/>
</dbReference>
<dbReference type="PANTHER" id="PTHR24394:SF29">
    <property type="entry name" value="MYONEURIN"/>
    <property type="match status" value="1"/>
</dbReference>
<dbReference type="GO" id="GO:0008270">
    <property type="term" value="F:zinc ion binding"/>
    <property type="evidence" value="ECO:0007669"/>
    <property type="project" value="UniProtKB-KW"/>
</dbReference>
<protein>
    <submittedName>
        <fullName evidence="10">Zinc finger protein</fullName>
    </submittedName>
</protein>
<accession>A0A8X6MUE4</accession>
<dbReference type="FunFam" id="3.30.160.60:FF:000202">
    <property type="entry name" value="Zinc finger protein 574"/>
    <property type="match status" value="1"/>
</dbReference>
<dbReference type="GO" id="GO:0005634">
    <property type="term" value="C:nucleus"/>
    <property type="evidence" value="ECO:0007669"/>
    <property type="project" value="UniProtKB-SubCell"/>
</dbReference>
<feature type="domain" description="C2H2-type" evidence="9">
    <location>
        <begin position="83"/>
        <end position="110"/>
    </location>
</feature>
<evidence type="ECO:0000313" key="11">
    <source>
        <dbReference type="Proteomes" id="UP000887013"/>
    </source>
</evidence>
<evidence type="ECO:0000256" key="5">
    <source>
        <dbReference type="ARBA" id="ARBA00022833"/>
    </source>
</evidence>
<evidence type="ECO:0000256" key="8">
    <source>
        <dbReference type="SAM" id="MobiDB-lite"/>
    </source>
</evidence>
<evidence type="ECO:0000256" key="3">
    <source>
        <dbReference type="ARBA" id="ARBA00022737"/>
    </source>
</evidence>
<evidence type="ECO:0000256" key="7">
    <source>
        <dbReference type="PROSITE-ProRule" id="PRU00042"/>
    </source>
</evidence>
<organism evidence="10 11">
    <name type="scientific">Nephila pilipes</name>
    <name type="common">Giant wood spider</name>
    <name type="synonym">Nephila maculata</name>
    <dbReference type="NCBI Taxonomy" id="299642"/>
    <lineage>
        <taxon>Eukaryota</taxon>
        <taxon>Metazoa</taxon>
        <taxon>Ecdysozoa</taxon>
        <taxon>Arthropoda</taxon>
        <taxon>Chelicerata</taxon>
        <taxon>Arachnida</taxon>
        <taxon>Araneae</taxon>
        <taxon>Araneomorphae</taxon>
        <taxon>Entelegynae</taxon>
        <taxon>Araneoidea</taxon>
        <taxon>Nephilidae</taxon>
        <taxon>Nephila</taxon>
    </lineage>
</organism>
<dbReference type="GO" id="GO:0032502">
    <property type="term" value="P:developmental process"/>
    <property type="evidence" value="ECO:0007669"/>
    <property type="project" value="UniProtKB-ARBA"/>
</dbReference>
<keyword evidence="11" id="KW-1185">Reference proteome</keyword>
<reference evidence="10" key="1">
    <citation type="submission" date="2020-08" db="EMBL/GenBank/DDBJ databases">
        <title>Multicomponent nature underlies the extraordinary mechanical properties of spider dragline silk.</title>
        <authorList>
            <person name="Kono N."/>
            <person name="Nakamura H."/>
            <person name="Mori M."/>
            <person name="Yoshida Y."/>
            <person name="Ohtoshi R."/>
            <person name="Malay A.D."/>
            <person name="Moran D.A.P."/>
            <person name="Tomita M."/>
            <person name="Numata K."/>
            <person name="Arakawa K."/>
        </authorList>
    </citation>
    <scope>NUCLEOTIDE SEQUENCE</scope>
</reference>
<evidence type="ECO:0000313" key="10">
    <source>
        <dbReference type="EMBL" id="GFS78386.1"/>
    </source>
</evidence>
<comment type="subcellular location">
    <subcellularLocation>
        <location evidence="1">Nucleus</location>
    </subcellularLocation>
</comment>
<dbReference type="Proteomes" id="UP000887013">
    <property type="component" value="Unassembled WGS sequence"/>
</dbReference>
<feature type="domain" description="C2H2-type" evidence="9">
    <location>
        <begin position="111"/>
        <end position="138"/>
    </location>
</feature>
<evidence type="ECO:0000259" key="9">
    <source>
        <dbReference type="PROSITE" id="PS50157"/>
    </source>
</evidence>
<keyword evidence="3" id="KW-0677">Repeat</keyword>
<dbReference type="EMBL" id="BMAW01002396">
    <property type="protein sequence ID" value="GFS78386.1"/>
    <property type="molecule type" value="Genomic_DNA"/>
</dbReference>
<dbReference type="SMART" id="SM00355">
    <property type="entry name" value="ZnF_C2H2"/>
    <property type="match status" value="2"/>
</dbReference>
<feature type="region of interest" description="Disordered" evidence="8">
    <location>
        <begin position="141"/>
        <end position="161"/>
    </location>
</feature>
<dbReference type="InterPro" id="IPR036236">
    <property type="entry name" value="Znf_C2H2_sf"/>
</dbReference>
<proteinExistence type="predicted"/>
<dbReference type="OrthoDB" id="6433322at2759"/>
<keyword evidence="5" id="KW-0862">Zinc</keyword>
<sequence>MERSSNNVAFAIKMEVNSSDFPQIKMEQNSNVIDDEIKIGNDFSDIVSEIKMEDNSNHIGIERSNDKQQFQKRIIIREIEKSYVCDVCDKEFKHKSSLKVHYYTHLERKPHDCYVCSLSFTRKYRLVHHYLNHCKKKVITPQTSEKRPRKSQNPRKYTPPHKIKLHTCDMCFKGFAKLLLKKMGNRRIKSPSTEGI</sequence>
<comment type="caution">
    <text evidence="10">The sequence shown here is derived from an EMBL/GenBank/DDBJ whole genome shotgun (WGS) entry which is preliminary data.</text>
</comment>
<keyword evidence="4 7" id="KW-0863">Zinc-finger</keyword>
<dbReference type="Gene3D" id="3.30.160.60">
    <property type="entry name" value="Classic Zinc Finger"/>
    <property type="match status" value="1"/>
</dbReference>
<keyword evidence="6" id="KW-0539">Nucleus</keyword>
<dbReference type="SUPFAM" id="SSF57667">
    <property type="entry name" value="beta-beta-alpha zinc fingers"/>
    <property type="match status" value="1"/>
</dbReference>
<evidence type="ECO:0000256" key="1">
    <source>
        <dbReference type="ARBA" id="ARBA00004123"/>
    </source>
</evidence>
<gene>
    <name evidence="10" type="primary">NCL1_35217</name>
    <name evidence="10" type="ORF">NPIL_231741</name>
</gene>
<evidence type="ECO:0000256" key="4">
    <source>
        <dbReference type="ARBA" id="ARBA00022771"/>
    </source>
</evidence>
<dbReference type="AlphaFoldDB" id="A0A8X6MUE4"/>
<feature type="compositionally biased region" description="Basic residues" evidence="8">
    <location>
        <begin position="147"/>
        <end position="161"/>
    </location>
</feature>